<feature type="transmembrane region" description="Helical" evidence="10">
    <location>
        <begin position="146"/>
        <end position="169"/>
    </location>
</feature>
<dbReference type="KEGG" id="gbi:PG2T_14775"/>
<feature type="transmembrane region" description="Helical" evidence="10">
    <location>
        <begin position="30"/>
        <end position="48"/>
    </location>
</feature>
<dbReference type="EMBL" id="CP014671">
    <property type="protein sequence ID" value="ANX05325.1"/>
    <property type="molecule type" value="Genomic_DNA"/>
</dbReference>
<feature type="transmembrane region" description="Helical" evidence="10">
    <location>
        <begin position="175"/>
        <end position="201"/>
    </location>
</feature>
<evidence type="ECO:0000256" key="7">
    <source>
        <dbReference type="ARBA" id="ARBA00022989"/>
    </source>
</evidence>
<dbReference type="InterPro" id="IPR036291">
    <property type="entry name" value="NAD(P)-bd_dom_sf"/>
</dbReference>
<dbReference type="SUPFAM" id="SSF51735">
    <property type="entry name" value="NAD(P)-binding Rossmann-fold domains"/>
    <property type="match status" value="1"/>
</dbReference>
<keyword evidence="6" id="KW-0630">Potassium</keyword>
<evidence type="ECO:0000259" key="11">
    <source>
        <dbReference type="PROSITE" id="PS51201"/>
    </source>
</evidence>
<dbReference type="InterPro" id="IPR006153">
    <property type="entry name" value="Cation/H_exchanger_TM"/>
</dbReference>
<evidence type="ECO:0000256" key="2">
    <source>
        <dbReference type="ARBA" id="ARBA00022448"/>
    </source>
</evidence>
<dbReference type="Gene3D" id="1.20.1530.20">
    <property type="match status" value="1"/>
</dbReference>
<comment type="subcellular location">
    <subcellularLocation>
        <location evidence="1">Endomembrane system</location>
        <topology evidence="1">Multi-pass membrane protein</topology>
    </subcellularLocation>
</comment>
<feature type="transmembrane region" description="Helical" evidence="10">
    <location>
        <begin position="54"/>
        <end position="73"/>
    </location>
</feature>
<evidence type="ECO:0000313" key="13">
    <source>
        <dbReference type="EMBL" id="ANX05325.1"/>
    </source>
</evidence>
<evidence type="ECO:0008006" key="15">
    <source>
        <dbReference type="Google" id="ProtNLM"/>
    </source>
</evidence>
<evidence type="ECO:0000256" key="5">
    <source>
        <dbReference type="ARBA" id="ARBA00022692"/>
    </source>
</evidence>
<feature type="transmembrane region" description="Helical" evidence="10">
    <location>
        <begin position="85"/>
        <end position="107"/>
    </location>
</feature>
<dbReference type="InParanoid" id="A0A1B1YWU7"/>
<dbReference type="STRING" id="1810504.PG2T_14775"/>
<reference evidence="14" key="1">
    <citation type="submission" date="2016-03" db="EMBL/GenBank/DDBJ databases">
        <title>Complete genome sequence of Solimmundus cernigliae, representing a novel lineage of polycyclic aromatic hydrocarbon degraders within the Gammaproteobacteria.</title>
        <authorList>
            <person name="Singleton D.R."/>
            <person name="Dickey A.N."/>
            <person name="Scholl E.H."/>
            <person name="Wright F.A."/>
            <person name="Aitken M.D."/>
        </authorList>
    </citation>
    <scope>NUCLEOTIDE SEQUENCE [LARGE SCALE GENOMIC DNA]</scope>
    <source>
        <strain evidence="14">TR3.2</strain>
    </source>
</reference>
<feature type="transmembrane region" description="Helical" evidence="10">
    <location>
        <begin position="356"/>
        <end position="373"/>
    </location>
</feature>
<dbReference type="OrthoDB" id="9781411at2"/>
<feature type="transmembrane region" description="Helical" evidence="10">
    <location>
        <begin position="328"/>
        <end position="350"/>
    </location>
</feature>
<feature type="transmembrane region" description="Helical" evidence="10">
    <location>
        <begin position="269"/>
        <end position="287"/>
    </location>
</feature>
<dbReference type="PANTHER" id="PTHR46157">
    <property type="entry name" value="K(+) EFFLUX ANTIPORTER 3, CHLOROPLASTIC"/>
    <property type="match status" value="1"/>
</dbReference>
<dbReference type="Gene3D" id="3.30.70.1450">
    <property type="entry name" value="Regulator of K+ conductance, C-terminal domain"/>
    <property type="match status" value="1"/>
</dbReference>
<dbReference type="GO" id="GO:0015297">
    <property type="term" value="F:antiporter activity"/>
    <property type="evidence" value="ECO:0007669"/>
    <property type="project" value="UniProtKB-KW"/>
</dbReference>
<keyword evidence="2" id="KW-0813">Transport</keyword>
<keyword evidence="8" id="KW-0406">Ion transport</keyword>
<dbReference type="Pfam" id="PF00999">
    <property type="entry name" value="Na_H_Exchanger"/>
    <property type="match status" value="1"/>
</dbReference>
<sequence length="658" mass="70323">MHGFFAELVIILTASALVLAAFYRLRLPPTLGYLTTGLLIGPGALGLVGNQEAVQYLAEFGVVFLLFSLGLEFSLSRLLAMRRLVFGLGGGQVLICTAAFMAVGLGVGLSPPLALLMAAVLALSSTAVVTRELARSGELYARHGQLGVAVLLFQDLAAVLFLILIPALATEGDGLPLMLAVTVAKGLVLFAALIGIGKWVLPRVFFEVAKTHSDELFVLAALLVALLAALLTDAFGLSMTLGAFIAGMMLGESHFRHRIEVEIRPFRDVLLGIFFVSVGMLLVPAQLLPRWSALLGLTAALLVFKTVIVMVLGRWLGEDRLTSLRAALLLAQGGEFGFALLAVAGTYHLIDPGQATLVAASIVLSMALTPLIVRHNGRIAAWFLRHRHPLPAAQADLVDVSGATGALSGHVVICGYGRVGQAVGRILTREGVAFVAVDEDPVRVQEALLGGENVFYGDARRPALLHALGIARARLVLVSFTDHRHALAIVRAVRERAPELPILVRTTDDRYRDVLKQAGVTAVVPETFEASLTLASHVLALLDFPMERVQQSVQGVREERYGVLRGYFHGQRSRIEDTQGQALEVRHAVRLPDEARAVGLRLDELDLARTGAEVRGVRRAGAGELVPAADLRLQAGDAVVLFGTASQVENAERRLLGG</sequence>
<gene>
    <name evidence="13" type="ORF">PG2T_14775</name>
</gene>
<keyword evidence="9 10" id="KW-0472">Membrane</keyword>
<dbReference type="AlphaFoldDB" id="A0A1B1YWU7"/>
<evidence type="ECO:0000313" key="14">
    <source>
        <dbReference type="Proteomes" id="UP000092952"/>
    </source>
</evidence>
<accession>A0A1B1YWU7</accession>
<proteinExistence type="predicted"/>
<dbReference type="PANTHER" id="PTHR46157:SF4">
    <property type="entry name" value="K(+) EFFLUX ANTIPORTER 3, CHLOROPLASTIC"/>
    <property type="match status" value="1"/>
</dbReference>
<keyword evidence="7 10" id="KW-1133">Transmembrane helix</keyword>
<dbReference type="FunFam" id="3.40.50.720:FF:000036">
    <property type="entry name" value="Glutathione-regulated potassium-efflux system protein KefB"/>
    <property type="match status" value="1"/>
</dbReference>
<feature type="domain" description="RCK N-terminal" evidence="11">
    <location>
        <begin position="408"/>
        <end position="524"/>
    </location>
</feature>
<keyword evidence="3" id="KW-0050">Antiport</keyword>
<dbReference type="GO" id="GO:1902600">
    <property type="term" value="P:proton transmembrane transport"/>
    <property type="evidence" value="ECO:0007669"/>
    <property type="project" value="InterPro"/>
</dbReference>
<feature type="transmembrane region" description="Helical" evidence="10">
    <location>
        <begin position="213"/>
        <end position="231"/>
    </location>
</feature>
<dbReference type="Pfam" id="PF02080">
    <property type="entry name" value="TrkA_C"/>
    <property type="match status" value="1"/>
</dbReference>
<dbReference type="InterPro" id="IPR038770">
    <property type="entry name" value="Na+/solute_symporter_sf"/>
</dbReference>
<evidence type="ECO:0000256" key="3">
    <source>
        <dbReference type="ARBA" id="ARBA00022449"/>
    </source>
</evidence>
<dbReference type="PROSITE" id="PS51202">
    <property type="entry name" value="RCK_C"/>
    <property type="match status" value="1"/>
</dbReference>
<name>A0A1B1YWU7_9GAMM</name>
<dbReference type="InterPro" id="IPR036721">
    <property type="entry name" value="RCK_C_sf"/>
</dbReference>
<feature type="transmembrane region" description="Helical" evidence="10">
    <location>
        <begin position="293"/>
        <end position="316"/>
    </location>
</feature>
<dbReference type="Proteomes" id="UP000092952">
    <property type="component" value="Chromosome"/>
</dbReference>
<evidence type="ECO:0000256" key="8">
    <source>
        <dbReference type="ARBA" id="ARBA00023065"/>
    </source>
</evidence>
<protein>
    <recommendedName>
        <fullName evidence="15">Potassium transporter</fullName>
    </recommendedName>
</protein>
<organism evidence="13 14">
    <name type="scientific">Immundisolibacter cernigliae</name>
    <dbReference type="NCBI Taxonomy" id="1810504"/>
    <lineage>
        <taxon>Bacteria</taxon>
        <taxon>Pseudomonadati</taxon>
        <taxon>Pseudomonadota</taxon>
        <taxon>Gammaproteobacteria</taxon>
        <taxon>Immundisolibacterales</taxon>
        <taxon>Immundisolibacteraceae</taxon>
        <taxon>Immundisolibacter</taxon>
    </lineage>
</organism>
<dbReference type="SUPFAM" id="SSF116726">
    <property type="entry name" value="TrkA C-terminal domain-like"/>
    <property type="match status" value="1"/>
</dbReference>
<keyword evidence="4" id="KW-0633">Potassium transport</keyword>
<dbReference type="GO" id="GO:0008324">
    <property type="term" value="F:monoatomic cation transmembrane transporter activity"/>
    <property type="evidence" value="ECO:0007669"/>
    <property type="project" value="InterPro"/>
</dbReference>
<feature type="transmembrane region" description="Helical" evidence="10">
    <location>
        <begin position="6"/>
        <end position="23"/>
    </location>
</feature>
<keyword evidence="5 10" id="KW-0812">Transmembrane</keyword>
<evidence type="ECO:0000256" key="1">
    <source>
        <dbReference type="ARBA" id="ARBA00004127"/>
    </source>
</evidence>
<evidence type="ECO:0000256" key="4">
    <source>
        <dbReference type="ARBA" id="ARBA00022538"/>
    </source>
</evidence>
<dbReference type="GO" id="GO:0005886">
    <property type="term" value="C:plasma membrane"/>
    <property type="evidence" value="ECO:0007669"/>
    <property type="project" value="TreeGrafter"/>
</dbReference>
<dbReference type="FunCoup" id="A0A1B1YWU7">
    <property type="interactions" value="458"/>
</dbReference>
<dbReference type="Pfam" id="PF02254">
    <property type="entry name" value="TrkA_N"/>
    <property type="match status" value="1"/>
</dbReference>
<dbReference type="InterPro" id="IPR003148">
    <property type="entry name" value="RCK_N"/>
</dbReference>
<dbReference type="PROSITE" id="PS51201">
    <property type="entry name" value="RCK_N"/>
    <property type="match status" value="1"/>
</dbReference>
<dbReference type="InterPro" id="IPR006037">
    <property type="entry name" value="RCK_C"/>
</dbReference>
<dbReference type="RefSeq" id="WP_068807211.1">
    <property type="nucleotide sequence ID" value="NZ_CP014671.1"/>
</dbReference>
<feature type="domain" description="RCK C-terminal" evidence="12">
    <location>
        <begin position="573"/>
        <end position="657"/>
    </location>
</feature>
<evidence type="ECO:0000259" key="12">
    <source>
        <dbReference type="PROSITE" id="PS51202"/>
    </source>
</evidence>
<dbReference type="GO" id="GO:0006813">
    <property type="term" value="P:potassium ion transport"/>
    <property type="evidence" value="ECO:0007669"/>
    <property type="project" value="UniProtKB-KW"/>
</dbReference>
<dbReference type="GO" id="GO:0012505">
    <property type="term" value="C:endomembrane system"/>
    <property type="evidence" value="ECO:0007669"/>
    <property type="project" value="UniProtKB-SubCell"/>
</dbReference>
<dbReference type="Gene3D" id="3.40.50.720">
    <property type="entry name" value="NAD(P)-binding Rossmann-like Domain"/>
    <property type="match status" value="1"/>
</dbReference>
<evidence type="ECO:0000256" key="10">
    <source>
        <dbReference type="SAM" id="Phobius"/>
    </source>
</evidence>
<evidence type="ECO:0000256" key="6">
    <source>
        <dbReference type="ARBA" id="ARBA00022958"/>
    </source>
</evidence>
<keyword evidence="14" id="KW-1185">Reference proteome</keyword>
<evidence type="ECO:0000256" key="9">
    <source>
        <dbReference type="ARBA" id="ARBA00023136"/>
    </source>
</evidence>